<organism evidence="9 10">
    <name type="scientific">Jeongeupia naejangsanensis</name>
    <dbReference type="NCBI Taxonomy" id="613195"/>
    <lineage>
        <taxon>Bacteria</taxon>
        <taxon>Pseudomonadati</taxon>
        <taxon>Pseudomonadota</taxon>
        <taxon>Betaproteobacteria</taxon>
        <taxon>Neisseriales</taxon>
        <taxon>Chitinibacteraceae</taxon>
        <taxon>Jeongeupia</taxon>
    </lineage>
</organism>
<comment type="caution">
    <text evidence="9">The sequence shown here is derived from an EMBL/GenBank/DDBJ whole genome shotgun (WGS) entry which is preliminary data.</text>
</comment>
<dbReference type="InterPro" id="IPR014721">
    <property type="entry name" value="Ribsml_uS5_D2-typ_fold_subgr"/>
</dbReference>
<dbReference type="EC" id="3.1.26.5" evidence="7 8"/>
<evidence type="ECO:0000256" key="3">
    <source>
        <dbReference type="ARBA" id="ARBA00022722"/>
    </source>
</evidence>
<dbReference type="PANTHER" id="PTHR33992">
    <property type="entry name" value="RIBONUCLEASE P PROTEIN COMPONENT"/>
    <property type="match status" value="1"/>
</dbReference>
<dbReference type="PROSITE" id="PS00648">
    <property type="entry name" value="RIBONUCLEASE_P"/>
    <property type="match status" value="1"/>
</dbReference>
<comment type="similarity">
    <text evidence="7">Belongs to the RnpA family.</text>
</comment>
<evidence type="ECO:0000256" key="7">
    <source>
        <dbReference type="HAMAP-Rule" id="MF_00227"/>
    </source>
</evidence>
<keyword evidence="6 7" id="KW-0694">RNA-binding</keyword>
<evidence type="ECO:0000313" key="10">
    <source>
        <dbReference type="Proteomes" id="UP000809431"/>
    </source>
</evidence>
<name>A0ABS2BLD4_9NEIS</name>
<evidence type="ECO:0000256" key="2">
    <source>
        <dbReference type="ARBA" id="ARBA00022694"/>
    </source>
</evidence>
<evidence type="ECO:0000256" key="5">
    <source>
        <dbReference type="ARBA" id="ARBA00022801"/>
    </source>
</evidence>
<sequence>MAPALRYGFPRVLRLLKTDDYSSVFSLRSSASNDYFQVLARPNGLTHARLGMVVGRKTDKRAVVRNYIRRSTREVFRLHAAEFAGLDLVVRSRRAFGRKEGEAARSALLKLFRKQRARHAPPG</sequence>
<dbReference type="SUPFAM" id="SSF54211">
    <property type="entry name" value="Ribosomal protein S5 domain 2-like"/>
    <property type="match status" value="1"/>
</dbReference>
<comment type="subunit">
    <text evidence="7">Consists of a catalytic RNA component (M1 or rnpB) and a protein subunit.</text>
</comment>
<keyword evidence="4 7" id="KW-0255">Endonuclease</keyword>
<dbReference type="Proteomes" id="UP000809431">
    <property type="component" value="Unassembled WGS sequence"/>
</dbReference>
<dbReference type="InterPro" id="IPR020568">
    <property type="entry name" value="Ribosomal_Su5_D2-typ_SF"/>
</dbReference>
<evidence type="ECO:0000256" key="6">
    <source>
        <dbReference type="ARBA" id="ARBA00022884"/>
    </source>
</evidence>
<proteinExistence type="inferred from homology"/>
<reference evidence="9 10" key="1">
    <citation type="submission" date="2021-01" db="EMBL/GenBank/DDBJ databases">
        <title>Draft Genome Sequence and Polyhydroxyalkanoate Biosynthetic Potential of Jeongeupia naejangsanensis Type Strain DSM 24253.</title>
        <authorList>
            <person name="Turrini P."/>
            <person name="Artuso I."/>
            <person name="Lugli G.A."/>
            <person name="Frangipani E."/>
            <person name="Ventura M."/>
            <person name="Visca P."/>
        </authorList>
    </citation>
    <scope>NUCLEOTIDE SEQUENCE [LARGE SCALE GENOMIC DNA]</scope>
    <source>
        <strain evidence="9 10">DSM 24253</strain>
    </source>
</reference>
<dbReference type="NCBIfam" id="TIGR00188">
    <property type="entry name" value="rnpA"/>
    <property type="match status" value="1"/>
</dbReference>
<keyword evidence="2 7" id="KW-0819">tRNA processing</keyword>
<protein>
    <recommendedName>
        <fullName evidence="7 8">Ribonuclease P protein component</fullName>
        <shortName evidence="7">RNase P protein</shortName>
        <shortName evidence="7">RNaseP protein</shortName>
        <ecNumber evidence="7 8">3.1.26.5</ecNumber>
    </recommendedName>
    <alternativeName>
        <fullName evidence="7">Protein C5</fullName>
    </alternativeName>
</protein>
<dbReference type="GO" id="GO:0004526">
    <property type="term" value="F:ribonuclease P activity"/>
    <property type="evidence" value="ECO:0007669"/>
    <property type="project" value="UniProtKB-EC"/>
</dbReference>
<dbReference type="PANTHER" id="PTHR33992:SF1">
    <property type="entry name" value="RIBONUCLEASE P PROTEIN COMPONENT"/>
    <property type="match status" value="1"/>
</dbReference>
<dbReference type="EMBL" id="JAESND010000005">
    <property type="protein sequence ID" value="MBM3116429.1"/>
    <property type="molecule type" value="Genomic_DNA"/>
</dbReference>
<keyword evidence="10" id="KW-1185">Reference proteome</keyword>
<dbReference type="InterPro" id="IPR020539">
    <property type="entry name" value="RNase_P_CS"/>
</dbReference>
<keyword evidence="5 7" id="KW-0378">Hydrolase</keyword>
<evidence type="ECO:0000256" key="4">
    <source>
        <dbReference type="ARBA" id="ARBA00022759"/>
    </source>
</evidence>
<dbReference type="Pfam" id="PF00825">
    <property type="entry name" value="Ribonuclease_P"/>
    <property type="match status" value="1"/>
</dbReference>
<dbReference type="RefSeq" id="WP_203538677.1">
    <property type="nucleotide sequence ID" value="NZ_JAESND010000005.1"/>
</dbReference>
<dbReference type="HAMAP" id="MF_00227">
    <property type="entry name" value="RNase_P"/>
    <property type="match status" value="1"/>
</dbReference>
<gene>
    <name evidence="7 9" type="primary">rnpA</name>
    <name evidence="9" type="ORF">JMJ54_11350</name>
</gene>
<keyword evidence="3 7" id="KW-0540">Nuclease</keyword>
<evidence type="ECO:0000256" key="1">
    <source>
        <dbReference type="ARBA" id="ARBA00002663"/>
    </source>
</evidence>
<comment type="catalytic activity">
    <reaction evidence="7">
        <text>Endonucleolytic cleavage of RNA, removing 5'-extranucleotides from tRNA precursor.</text>
        <dbReference type="EC" id="3.1.26.5"/>
    </reaction>
</comment>
<evidence type="ECO:0000256" key="8">
    <source>
        <dbReference type="NCBIfam" id="TIGR00188"/>
    </source>
</evidence>
<comment type="function">
    <text evidence="1 7">RNaseP catalyzes the removal of the 5'-leader sequence from pre-tRNA to produce the mature 5'-terminus. It can also cleave other RNA substrates such as 4.5S RNA. The protein component plays an auxiliary but essential role in vivo by binding to the 5'-leader sequence and broadening the substrate specificity of the ribozyme.</text>
</comment>
<accession>A0ABS2BLD4</accession>
<dbReference type="InterPro" id="IPR000100">
    <property type="entry name" value="RNase_P"/>
</dbReference>
<dbReference type="Gene3D" id="3.30.230.10">
    <property type="match status" value="1"/>
</dbReference>
<evidence type="ECO:0000313" key="9">
    <source>
        <dbReference type="EMBL" id="MBM3116429.1"/>
    </source>
</evidence>